<reference evidence="5" key="5">
    <citation type="submission" date="2021-03" db="EMBL/GenBank/DDBJ databases">
        <authorList>
            <person name="Ma J."/>
        </authorList>
    </citation>
    <scope>NUCLEOTIDE SEQUENCE</scope>
    <source>
        <strain evidence="5">GX5</strain>
    </source>
</reference>
<dbReference type="EMBL" id="CP046045">
    <property type="protein sequence ID" value="QGM28816.1"/>
    <property type="molecule type" value="Genomic_DNA"/>
</dbReference>
<evidence type="ECO:0000313" key="5">
    <source>
        <dbReference type="EMBL" id="QTD62575.1"/>
    </source>
</evidence>
<dbReference type="Proteomes" id="UP001174419">
    <property type="component" value="Unassembled WGS sequence"/>
</dbReference>
<feature type="compositionally biased region" description="Basic residues" evidence="1">
    <location>
        <begin position="41"/>
        <end position="51"/>
    </location>
</feature>
<evidence type="ECO:0000313" key="8">
    <source>
        <dbReference type="Proteomes" id="UP001174419"/>
    </source>
</evidence>
<reference evidence="4" key="2">
    <citation type="submission" date="2019-11" db="EMBL/GenBank/DDBJ databases">
        <authorList>
            <person name="Yao H."/>
            <person name="Du X."/>
            <person name="Yu R."/>
            <person name="Li A."/>
        </authorList>
    </citation>
    <scope>NUCLEOTIDE SEQUENCE</scope>
    <source>
        <strain evidence="4">19110F47</strain>
    </source>
</reference>
<dbReference type="Proteomes" id="UP000663954">
    <property type="component" value="Chromosome"/>
</dbReference>
<dbReference type="EMBL" id="JACANG010000017">
    <property type="protein sequence ID" value="MDM1719382.1"/>
    <property type="molecule type" value="Genomic_DNA"/>
</dbReference>
<protein>
    <submittedName>
        <fullName evidence="3">Uncharacterized protein</fullName>
    </submittedName>
</protein>
<reference evidence="3" key="6">
    <citation type="journal article" date="2022" name="Sci. Total Environ.">
        <title>Prevalence, transmission, and molecular epidemiology of tet(X)-positive bacteria among humans, animals, and environmental niches in China: An epidemiological, and genomic-based study.</title>
        <authorList>
            <person name="Dong N."/>
            <person name="Zeng Y."/>
            <person name="Cai C."/>
            <person name="Sun C."/>
            <person name="Lu J."/>
            <person name="Liu C."/>
            <person name="Zhou H."/>
            <person name="Sun Q."/>
            <person name="Shu L."/>
            <person name="Wang H."/>
            <person name="Wang Y."/>
            <person name="Wang S."/>
            <person name="Wu C."/>
            <person name="Chan E.W."/>
            <person name="Chen G."/>
            <person name="Shen Z."/>
            <person name="Chen S."/>
            <person name="Zhang R."/>
        </authorList>
    </citation>
    <scope>NUCLEOTIDE SEQUENCE</scope>
    <source>
        <strain evidence="3">DF49-4</strain>
    </source>
</reference>
<evidence type="ECO:0000256" key="2">
    <source>
        <dbReference type="SAM" id="Phobius"/>
    </source>
</evidence>
<dbReference type="RefSeq" id="WP_004970716.1">
    <property type="nucleotide sequence ID" value="NZ_AP031566.1"/>
</dbReference>
<sequence>MQHAAVIIMLLASIAVLGFLVFVSYKLLRNTQAQNSAEKKSGKHYQLHPKLKQQQEQQRQSEDSQDK</sequence>
<dbReference type="EMBL" id="CP071770">
    <property type="protein sequence ID" value="QTD62575.1"/>
    <property type="molecule type" value="Genomic_DNA"/>
</dbReference>
<keyword evidence="2" id="KW-0472">Membrane</keyword>
<reference evidence="3" key="4">
    <citation type="submission" date="2020-06" db="EMBL/GenBank/DDBJ databases">
        <authorList>
            <person name="Dong N."/>
        </authorList>
    </citation>
    <scope>NUCLEOTIDE SEQUENCE</scope>
    <source>
        <strain evidence="3">DF49-4</strain>
    </source>
</reference>
<dbReference type="AlphaFoldDB" id="A0AAP4HF33"/>
<evidence type="ECO:0000313" key="3">
    <source>
        <dbReference type="EMBL" id="MDM1719382.1"/>
    </source>
</evidence>
<evidence type="ECO:0000313" key="7">
    <source>
        <dbReference type="Proteomes" id="UP000663954"/>
    </source>
</evidence>
<keyword evidence="7" id="KW-1185">Reference proteome</keyword>
<feature type="region of interest" description="Disordered" evidence="1">
    <location>
        <begin position="33"/>
        <end position="67"/>
    </location>
</feature>
<reference evidence="5 7" key="3">
    <citation type="journal article" date="2020" name="Front. Cell. Infect. Microbiol.">
        <title>Characterization of Three Porcine Acinetobacter towneri Strains Co-Harboring tet(X3) and bla OXA-58.</title>
        <authorList>
            <person name="Ma J."/>
            <person name="Wang J."/>
            <person name="Feng J."/>
            <person name="Liu Y."/>
            <person name="Yang B."/>
            <person name="Li R."/>
            <person name="Bai L."/>
            <person name="He T."/>
            <person name="Wang X."/>
            <person name="Yang Z."/>
        </authorList>
    </citation>
    <scope>NUCLEOTIDE SEQUENCE [LARGE SCALE GENOMIC DNA]</scope>
    <source>
        <strain evidence="5 7">GX5</strain>
    </source>
</reference>
<dbReference type="GeneID" id="64223611"/>
<proteinExistence type="predicted"/>
<feature type="transmembrane region" description="Helical" evidence="2">
    <location>
        <begin position="6"/>
        <end position="28"/>
    </location>
</feature>
<dbReference type="Proteomes" id="UP000405075">
    <property type="component" value="Chromosome"/>
</dbReference>
<reference evidence="6" key="1">
    <citation type="submission" date="2019-11" db="EMBL/GenBank/DDBJ databases">
        <title>Escherichia coli 1916D6.</title>
        <authorList>
            <person name="Yao H."/>
            <person name="Du X."/>
            <person name="Yu R."/>
            <person name="Li A."/>
        </authorList>
    </citation>
    <scope>NUCLEOTIDE SEQUENCE [LARGE SCALE GENOMIC DNA]</scope>
    <source>
        <strain evidence="6">19110F47</strain>
    </source>
</reference>
<name>A0AAP4HF33_9GAMM</name>
<organism evidence="3 8">
    <name type="scientific">Acinetobacter towneri</name>
    <dbReference type="NCBI Taxonomy" id="202956"/>
    <lineage>
        <taxon>Bacteria</taxon>
        <taxon>Pseudomonadati</taxon>
        <taxon>Pseudomonadota</taxon>
        <taxon>Gammaproteobacteria</taxon>
        <taxon>Moraxellales</taxon>
        <taxon>Moraxellaceae</taxon>
        <taxon>Acinetobacter</taxon>
    </lineage>
</organism>
<keyword evidence="2" id="KW-0812">Transmembrane</keyword>
<evidence type="ECO:0000256" key="1">
    <source>
        <dbReference type="SAM" id="MobiDB-lite"/>
    </source>
</evidence>
<keyword evidence="2" id="KW-1133">Transmembrane helix</keyword>
<evidence type="ECO:0000313" key="4">
    <source>
        <dbReference type="EMBL" id="QGM28816.1"/>
    </source>
</evidence>
<accession>A0AAP4HF33</accession>
<gene>
    <name evidence="4" type="ORF">GJD93_05305</name>
    <name evidence="3" type="ORF">HX110_09635</name>
    <name evidence="5" type="ORF">J4G45_05250</name>
</gene>
<evidence type="ECO:0000313" key="6">
    <source>
        <dbReference type="Proteomes" id="UP000405075"/>
    </source>
</evidence>